<feature type="transmembrane region" description="Helical" evidence="1">
    <location>
        <begin position="66"/>
        <end position="87"/>
    </location>
</feature>
<keyword evidence="1" id="KW-0812">Transmembrane</keyword>
<proteinExistence type="predicted"/>
<feature type="transmembrane region" description="Helical" evidence="1">
    <location>
        <begin position="94"/>
        <end position="113"/>
    </location>
</feature>
<dbReference type="EMBL" id="JAMTCO010000002">
    <property type="protein sequence ID" value="MCP2268258.1"/>
    <property type="molecule type" value="Genomic_DNA"/>
</dbReference>
<keyword evidence="1" id="KW-1133">Transmembrane helix</keyword>
<keyword evidence="1" id="KW-0472">Membrane</keyword>
<organism evidence="2 3">
    <name type="scientific">Actinokineospora diospyrosa</name>
    <dbReference type="NCBI Taxonomy" id="103728"/>
    <lineage>
        <taxon>Bacteria</taxon>
        <taxon>Bacillati</taxon>
        <taxon>Actinomycetota</taxon>
        <taxon>Actinomycetes</taxon>
        <taxon>Pseudonocardiales</taxon>
        <taxon>Pseudonocardiaceae</taxon>
        <taxon>Actinokineospora</taxon>
    </lineage>
</organism>
<comment type="caution">
    <text evidence="2">The sequence shown here is derived from an EMBL/GenBank/DDBJ whole genome shotgun (WGS) entry which is preliminary data.</text>
</comment>
<keyword evidence="3" id="KW-1185">Reference proteome</keyword>
<accession>A0ABT1I6J7</accession>
<feature type="transmembrane region" description="Helical" evidence="1">
    <location>
        <begin position="133"/>
        <end position="150"/>
    </location>
</feature>
<sequence length="162" mass="16087">MVGVSERNSRALRTALPAALTAVGLVLVAVGMFLPWFRSGAVLRDSFQAIGVITTLGFLDGTALELLLYAWYGVVPAITLSIVLYALGFRVGAATIGAFLAIVTGTVSGGATVESGGGGSTLGIAATGPTTTLIGSALAVLGAVGIVVNVRRGASRIAGGEP</sequence>
<gene>
    <name evidence="2" type="ORF">LV75_000744</name>
</gene>
<dbReference type="Proteomes" id="UP001205185">
    <property type="component" value="Unassembled WGS sequence"/>
</dbReference>
<evidence type="ECO:0000313" key="3">
    <source>
        <dbReference type="Proteomes" id="UP001205185"/>
    </source>
</evidence>
<feature type="transmembrane region" description="Helical" evidence="1">
    <location>
        <begin position="12"/>
        <end position="37"/>
    </location>
</feature>
<evidence type="ECO:0000313" key="2">
    <source>
        <dbReference type="EMBL" id="MCP2268258.1"/>
    </source>
</evidence>
<reference evidence="2 3" key="1">
    <citation type="submission" date="2022-06" db="EMBL/GenBank/DDBJ databases">
        <title>Genomic Encyclopedia of Archaeal and Bacterial Type Strains, Phase II (KMG-II): from individual species to whole genera.</title>
        <authorList>
            <person name="Goeker M."/>
        </authorList>
    </citation>
    <scope>NUCLEOTIDE SEQUENCE [LARGE SCALE GENOMIC DNA]</scope>
    <source>
        <strain evidence="2 3">DSM 44255</strain>
    </source>
</reference>
<name>A0ABT1I6J7_9PSEU</name>
<protein>
    <submittedName>
        <fullName evidence="2">Uncharacterized protein</fullName>
    </submittedName>
</protein>
<evidence type="ECO:0000256" key="1">
    <source>
        <dbReference type="SAM" id="Phobius"/>
    </source>
</evidence>